<accession>A0A066VLK3</accession>
<dbReference type="AlphaFoldDB" id="A0A066VLK3"/>
<name>A0A066VLK3_TILAU</name>
<proteinExistence type="predicted"/>
<dbReference type="PANTHER" id="PTHR15002">
    <property type="entry name" value="RIBOSOMAL BIOGENESIS PROTEIN LAS1L"/>
    <property type="match status" value="1"/>
</dbReference>
<dbReference type="Pfam" id="PF04031">
    <property type="entry name" value="Las1"/>
    <property type="match status" value="1"/>
</dbReference>
<dbReference type="OrthoDB" id="10263222at2759"/>
<protein>
    <submittedName>
        <fullName evidence="1">Las1-like protein</fullName>
    </submittedName>
</protein>
<dbReference type="HOGENOM" id="CLU_1273048_0_0_1"/>
<dbReference type="GO" id="GO:0000460">
    <property type="term" value="P:maturation of 5.8S rRNA"/>
    <property type="evidence" value="ECO:0007669"/>
    <property type="project" value="TreeGrafter"/>
</dbReference>
<dbReference type="InterPro" id="IPR007174">
    <property type="entry name" value="Las1"/>
</dbReference>
<dbReference type="InParanoid" id="A0A066VLK3"/>
<dbReference type="EMBL" id="JMSN01000104">
    <property type="protein sequence ID" value="KDN39445.1"/>
    <property type="molecule type" value="Genomic_DNA"/>
</dbReference>
<dbReference type="STRING" id="1037660.A0A066VLK3"/>
<evidence type="ECO:0000313" key="1">
    <source>
        <dbReference type="EMBL" id="KDN39445.1"/>
    </source>
</evidence>
<organism evidence="1 2">
    <name type="scientific">Tilletiaria anomala (strain ATCC 24038 / CBS 436.72 / UBC 951)</name>
    <dbReference type="NCBI Taxonomy" id="1037660"/>
    <lineage>
        <taxon>Eukaryota</taxon>
        <taxon>Fungi</taxon>
        <taxon>Dikarya</taxon>
        <taxon>Basidiomycota</taxon>
        <taxon>Ustilaginomycotina</taxon>
        <taxon>Exobasidiomycetes</taxon>
        <taxon>Georgefischeriales</taxon>
        <taxon>Tilletiariaceae</taxon>
        <taxon>Tilletiaria</taxon>
    </lineage>
</organism>
<keyword evidence="2" id="KW-1185">Reference proteome</keyword>
<dbReference type="PANTHER" id="PTHR15002:SF0">
    <property type="entry name" value="RIBOSOMAL BIOGENESIS PROTEIN LAS1L"/>
    <property type="match status" value="1"/>
</dbReference>
<dbReference type="GO" id="GO:0030687">
    <property type="term" value="C:preribosome, large subunit precursor"/>
    <property type="evidence" value="ECO:0007669"/>
    <property type="project" value="TreeGrafter"/>
</dbReference>
<dbReference type="GO" id="GO:0090730">
    <property type="term" value="C:Las1 complex"/>
    <property type="evidence" value="ECO:0007669"/>
    <property type="project" value="InterPro"/>
</dbReference>
<evidence type="ECO:0000313" key="2">
    <source>
        <dbReference type="Proteomes" id="UP000027361"/>
    </source>
</evidence>
<comment type="caution">
    <text evidence="1">The sequence shown here is derived from an EMBL/GenBank/DDBJ whole genome shotgun (WGS) entry which is preliminary data.</text>
</comment>
<reference evidence="1 2" key="1">
    <citation type="submission" date="2014-05" db="EMBL/GenBank/DDBJ databases">
        <title>Draft genome sequence of a rare smut relative, Tilletiaria anomala UBC 951.</title>
        <authorList>
            <consortium name="DOE Joint Genome Institute"/>
            <person name="Toome M."/>
            <person name="Kuo A."/>
            <person name="Henrissat B."/>
            <person name="Lipzen A."/>
            <person name="Tritt A."/>
            <person name="Yoshinaga Y."/>
            <person name="Zane M."/>
            <person name="Barry K."/>
            <person name="Grigoriev I.V."/>
            <person name="Spatafora J.W."/>
            <person name="Aimea M.C."/>
        </authorList>
    </citation>
    <scope>NUCLEOTIDE SEQUENCE [LARGE SCALE GENOMIC DNA]</scope>
    <source>
        <strain evidence="1 2">UBC 951</strain>
    </source>
</reference>
<dbReference type="GO" id="GO:0004519">
    <property type="term" value="F:endonuclease activity"/>
    <property type="evidence" value="ECO:0007669"/>
    <property type="project" value="InterPro"/>
</dbReference>
<dbReference type="GeneID" id="25263363"/>
<dbReference type="GO" id="GO:0000470">
    <property type="term" value="P:maturation of LSU-rRNA"/>
    <property type="evidence" value="ECO:0007669"/>
    <property type="project" value="TreeGrafter"/>
</dbReference>
<sequence length="217" mass="23919">MRLPRIKSIRSDIDLLELYKLFFEGCSEVSETVHHPTSFYPKGGPAQLSHWISQREEGIVKVDVLLNRGACAFAIEATASLYSALVADLRTSSASASGVSTSAQGGYDDSAVRLSYSMAIVRFVNGIVDEQQTGLFAESIAMIAAKVGLPLWLVEIRHAATHQKCPTLQALREGAITALRWLHDYFWEHSVALVDRSTRSQIDFPDEVTFQGLQAHP</sequence>
<gene>
    <name evidence="1" type="ORF">K437DRAFT_250700</name>
</gene>
<dbReference type="Proteomes" id="UP000027361">
    <property type="component" value="Unassembled WGS sequence"/>
</dbReference>
<dbReference type="RefSeq" id="XP_013241035.1">
    <property type="nucleotide sequence ID" value="XM_013385581.1"/>
</dbReference>